<dbReference type="PANTHER" id="PTHR43668:SF2">
    <property type="entry name" value="ALLANTOINASE"/>
    <property type="match status" value="1"/>
</dbReference>
<feature type="domain" description="Dihydroorotase catalytic" evidence="2">
    <location>
        <begin position="53"/>
        <end position="233"/>
    </location>
</feature>
<dbReference type="CDD" id="cd01317">
    <property type="entry name" value="DHOase_IIa"/>
    <property type="match status" value="1"/>
</dbReference>
<keyword evidence="4" id="KW-1185">Reference proteome</keyword>
<evidence type="ECO:0000259" key="2">
    <source>
        <dbReference type="Pfam" id="PF12890"/>
    </source>
</evidence>
<reference evidence="4" key="1">
    <citation type="submission" date="2016-12" db="EMBL/GenBank/DDBJ databases">
        <authorList>
            <person name="Varghese N."/>
            <person name="Submissions S."/>
        </authorList>
    </citation>
    <scope>NUCLEOTIDE SEQUENCE [LARGE SCALE GENOMIC DNA]</scope>
    <source>
        <strain evidence="4">DSM 25035</strain>
    </source>
</reference>
<sequence length="411" mass="45554">MAVLFKGLNLYTSGKFSKGDFIFDEGSLEPFTSTFSGEIEQEIDASNLLGSQGWIDLRTLCGEPGLEYKETIESLCDSLQVSGFSKAVLMPNTEPTIQSKNDVDFVKSKSASFGPELLVQGAVTKNVAGEDLTEILDMHYQSGVTLFGEGTTALSNSDRFLKVIQYLQKFNGILFDHSYDPLLAIFGQMHEGEVSTHLGMKGIPSLAEEVAIHKNLELIRYAGGRVHFQTLSTAKGVELIRQAKKDGLSITADVSIYQLLFTDSNLEDFDSNYKVKPPFRSESDKQALIEGLKDGTIDAIVSNHQPQDFDSKFMEFDLAAFGMAGLQTFLPAMNALIDELGWELLLEKVTNGPQTVLGTERNDSWTIFDPSEKWMYDRKSNKSLASNNPWFGQEVTGKVKYVIQKGQLIQL</sequence>
<dbReference type="GO" id="GO:0005737">
    <property type="term" value="C:cytoplasm"/>
    <property type="evidence" value="ECO:0007669"/>
    <property type="project" value="TreeGrafter"/>
</dbReference>
<dbReference type="OrthoDB" id="9765462at2"/>
<dbReference type="SUPFAM" id="SSF51338">
    <property type="entry name" value="Composite domain of metallo-dependent hydrolases"/>
    <property type="match status" value="1"/>
</dbReference>
<proteinExistence type="predicted"/>
<dbReference type="Gene3D" id="3.20.20.140">
    <property type="entry name" value="Metal-dependent hydrolases"/>
    <property type="match status" value="1"/>
</dbReference>
<dbReference type="PANTHER" id="PTHR43668">
    <property type="entry name" value="ALLANTOINASE"/>
    <property type="match status" value="1"/>
</dbReference>
<evidence type="ECO:0000313" key="3">
    <source>
        <dbReference type="EMBL" id="SHO63560.1"/>
    </source>
</evidence>
<dbReference type="RefSeq" id="WP_073572433.1">
    <property type="nucleotide sequence ID" value="NZ_FRXN01000003.1"/>
</dbReference>
<dbReference type="Gene3D" id="2.30.40.10">
    <property type="entry name" value="Urease, subunit C, domain 1"/>
    <property type="match status" value="1"/>
</dbReference>
<gene>
    <name evidence="3" type="ORF">SAMN04488108_2835</name>
</gene>
<dbReference type="InterPro" id="IPR024403">
    <property type="entry name" value="DHOase_cat"/>
</dbReference>
<name>A0A1M7ZF80_9BACT</name>
<dbReference type="InterPro" id="IPR032466">
    <property type="entry name" value="Metal_Hydrolase"/>
</dbReference>
<dbReference type="GO" id="GO:0004151">
    <property type="term" value="F:dihydroorotase activity"/>
    <property type="evidence" value="ECO:0007669"/>
    <property type="project" value="InterPro"/>
</dbReference>
<dbReference type="GO" id="GO:0046872">
    <property type="term" value="F:metal ion binding"/>
    <property type="evidence" value="ECO:0007669"/>
    <property type="project" value="InterPro"/>
</dbReference>
<dbReference type="InterPro" id="IPR050138">
    <property type="entry name" value="DHOase/Allantoinase_Hydrolase"/>
</dbReference>
<dbReference type="EMBL" id="FRXN01000003">
    <property type="protein sequence ID" value="SHO63560.1"/>
    <property type="molecule type" value="Genomic_DNA"/>
</dbReference>
<organism evidence="3 4">
    <name type="scientific">Algoriphagus zhangzhouensis</name>
    <dbReference type="NCBI Taxonomy" id="1073327"/>
    <lineage>
        <taxon>Bacteria</taxon>
        <taxon>Pseudomonadati</taxon>
        <taxon>Bacteroidota</taxon>
        <taxon>Cytophagia</taxon>
        <taxon>Cytophagales</taxon>
        <taxon>Cyclobacteriaceae</taxon>
        <taxon>Algoriphagus</taxon>
    </lineage>
</organism>
<evidence type="ECO:0000256" key="1">
    <source>
        <dbReference type="ARBA" id="ARBA00022975"/>
    </source>
</evidence>
<dbReference type="Pfam" id="PF12890">
    <property type="entry name" value="DHOase"/>
    <property type="match status" value="1"/>
</dbReference>
<dbReference type="GO" id="GO:0004038">
    <property type="term" value="F:allantoinase activity"/>
    <property type="evidence" value="ECO:0007669"/>
    <property type="project" value="TreeGrafter"/>
</dbReference>
<dbReference type="GO" id="GO:0006145">
    <property type="term" value="P:purine nucleobase catabolic process"/>
    <property type="evidence" value="ECO:0007669"/>
    <property type="project" value="TreeGrafter"/>
</dbReference>
<dbReference type="AlphaFoldDB" id="A0A1M7ZF80"/>
<protein>
    <submittedName>
        <fullName evidence="3">Dihydroorotase</fullName>
    </submittedName>
</protein>
<dbReference type="InterPro" id="IPR004722">
    <property type="entry name" value="DHOase"/>
</dbReference>
<dbReference type="STRING" id="1073327.SAMN04488108_2835"/>
<keyword evidence="1" id="KW-0665">Pyrimidine biosynthesis</keyword>
<accession>A0A1M7ZF80</accession>
<dbReference type="GO" id="GO:0006221">
    <property type="term" value="P:pyrimidine nucleotide biosynthetic process"/>
    <property type="evidence" value="ECO:0007669"/>
    <property type="project" value="UniProtKB-KW"/>
</dbReference>
<dbReference type="SUPFAM" id="SSF51556">
    <property type="entry name" value="Metallo-dependent hydrolases"/>
    <property type="match status" value="1"/>
</dbReference>
<dbReference type="Proteomes" id="UP000184609">
    <property type="component" value="Unassembled WGS sequence"/>
</dbReference>
<dbReference type="InterPro" id="IPR011059">
    <property type="entry name" value="Metal-dep_hydrolase_composite"/>
</dbReference>
<evidence type="ECO:0000313" key="4">
    <source>
        <dbReference type="Proteomes" id="UP000184609"/>
    </source>
</evidence>